<feature type="transmembrane region" description="Helical" evidence="13">
    <location>
        <begin position="82"/>
        <end position="104"/>
    </location>
</feature>
<dbReference type="InterPro" id="IPR038377">
    <property type="entry name" value="Na/Glc_symporter_sf"/>
</dbReference>
<keyword evidence="6" id="KW-0769">Symport</keyword>
<evidence type="ECO:0000256" key="1">
    <source>
        <dbReference type="ARBA" id="ARBA00004651"/>
    </source>
</evidence>
<dbReference type="InterPro" id="IPR018212">
    <property type="entry name" value="Na/solute_symporter_CS"/>
</dbReference>
<dbReference type="Pfam" id="PF00474">
    <property type="entry name" value="SSF"/>
    <property type="match status" value="1"/>
</dbReference>
<evidence type="ECO:0000256" key="11">
    <source>
        <dbReference type="ARBA" id="ARBA00023201"/>
    </source>
</evidence>
<feature type="transmembrane region" description="Helical" evidence="13">
    <location>
        <begin position="154"/>
        <end position="175"/>
    </location>
</feature>
<keyword evidence="10 13" id="KW-0472">Membrane</keyword>
<feature type="transmembrane region" description="Helical" evidence="13">
    <location>
        <begin position="40"/>
        <end position="61"/>
    </location>
</feature>
<dbReference type="NCBIfam" id="TIGR00813">
    <property type="entry name" value="sss"/>
    <property type="match status" value="1"/>
</dbReference>
<keyword evidence="11" id="KW-0739">Sodium transport</keyword>
<dbReference type="EMBL" id="JAUTWS010000006">
    <property type="protein sequence ID" value="MDO9708367.1"/>
    <property type="molecule type" value="Genomic_DNA"/>
</dbReference>
<feature type="transmembrane region" description="Helical" evidence="13">
    <location>
        <begin position="511"/>
        <end position="529"/>
    </location>
</feature>
<evidence type="ECO:0000313" key="15">
    <source>
        <dbReference type="EMBL" id="MDO9708367.1"/>
    </source>
</evidence>
<dbReference type="PANTHER" id="PTHR48086:SF6">
    <property type="entry name" value="CATION_ACETATE SYMPORTER ACTP"/>
    <property type="match status" value="1"/>
</dbReference>
<gene>
    <name evidence="15" type="ORF">Q7A36_08435</name>
</gene>
<name>A0ABT9DWT7_9PROT</name>
<organism evidence="15 16">
    <name type="scientific">Paracraurococcus lichenis</name>
    <dbReference type="NCBI Taxonomy" id="3064888"/>
    <lineage>
        <taxon>Bacteria</taxon>
        <taxon>Pseudomonadati</taxon>
        <taxon>Pseudomonadota</taxon>
        <taxon>Alphaproteobacteria</taxon>
        <taxon>Acetobacterales</taxon>
        <taxon>Roseomonadaceae</taxon>
        <taxon>Paracraurococcus</taxon>
    </lineage>
</organism>
<evidence type="ECO:0000256" key="3">
    <source>
        <dbReference type="ARBA" id="ARBA00022448"/>
    </source>
</evidence>
<feature type="transmembrane region" description="Helical" evidence="13">
    <location>
        <begin position="187"/>
        <end position="206"/>
    </location>
</feature>
<keyword evidence="5 13" id="KW-0812">Transmembrane</keyword>
<keyword evidence="9" id="KW-0406">Ion transport</keyword>
<dbReference type="Gene3D" id="1.20.1730.10">
    <property type="entry name" value="Sodium/glucose cotransporter"/>
    <property type="match status" value="1"/>
</dbReference>
<comment type="caution">
    <text evidence="15">The sequence shown here is derived from an EMBL/GenBank/DDBJ whole genome shotgun (WGS) entry which is preliminary data.</text>
</comment>
<keyword evidence="3" id="KW-0813">Transport</keyword>
<evidence type="ECO:0000256" key="9">
    <source>
        <dbReference type="ARBA" id="ARBA00023065"/>
    </source>
</evidence>
<reference evidence="15 16" key="1">
    <citation type="submission" date="2023-08" db="EMBL/GenBank/DDBJ databases">
        <title>The draft genome sequence of Paracraurococcus sp. LOR1-02.</title>
        <authorList>
            <person name="Kingkaew E."/>
            <person name="Tanasupawat S."/>
        </authorList>
    </citation>
    <scope>NUCLEOTIDE SEQUENCE [LARGE SCALE GENOMIC DNA]</scope>
    <source>
        <strain evidence="15 16">LOR1-02</strain>
    </source>
</reference>
<evidence type="ECO:0000256" key="8">
    <source>
        <dbReference type="ARBA" id="ARBA00023053"/>
    </source>
</evidence>
<comment type="subcellular location">
    <subcellularLocation>
        <location evidence="1">Cell membrane</location>
        <topology evidence="1">Multi-pass membrane protein</topology>
    </subcellularLocation>
</comment>
<proteinExistence type="inferred from homology"/>
<feature type="transmembrane region" description="Helical" evidence="13">
    <location>
        <begin position="476"/>
        <end position="499"/>
    </location>
</feature>
<dbReference type="NCBIfam" id="NF006903">
    <property type="entry name" value="PRK09395.1"/>
    <property type="match status" value="1"/>
</dbReference>
<evidence type="ECO:0000256" key="5">
    <source>
        <dbReference type="ARBA" id="ARBA00022692"/>
    </source>
</evidence>
<feature type="transmembrane region" description="Helical" evidence="13">
    <location>
        <begin position="444"/>
        <end position="464"/>
    </location>
</feature>
<feature type="transmembrane region" description="Helical" evidence="13">
    <location>
        <begin position="304"/>
        <end position="331"/>
    </location>
</feature>
<keyword evidence="4" id="KW-1003">Cell membrane</keyword>
<evidence type="ECO:0000256" key="2">
    <source>
        <dbReference type="ARBA" id="ARBA00006434"/>
    </source>
</evidence>
<dbReference type="CDD" id="cd11480">
    <property type="entry name" value="SLC5sbd_u4"/>
    <property type="match status" value="1"/>
</dbReference>
<evidence type="ECO:0000256" key="10">
    <source>
        <dbReference type="ARBA" id="ARBA00023136"/>
    </source>
</evidence>
<dbReference type="PROSITE" id="PS00456">
    <property type="entry name" value="NA_SOLUT_SYMP_1"/>
    <property type="match status" value="1"/>
</dbReference>
<feature type="transmembrane region" description="Helical" evidence="13">
    <location>
        <begin position="369"/>
        <end position="397"/>
    </location>
</feature>
<dbReference type="RefSeq" id="WP_305103237.1">
    <property type="nucleotide sequence ID" value="NZ_JAUTWS010000006.1"/>
</dbReference>
<dbReference type="InterPro" id="IPR050277">
    <property type="entry name" value="Sodium:Solute_Symporter"/>
</dbReference>
<feature type="signal peptide" evidence="14">
    <location>
        <begin position="1"/>
        <end position="24"/>
    </location>
</feature>
<keyword evidence="14" id="KW-0732">Signal</keyword>
<evidence type="ECO:0000313" key="16">
    <source>
        <dbReference type="Proteomes" id="UP001243009"/>
    </source>
</evidence>
<dbReference type="InterPro" id="IPR001734">
    <property type="entry name" value="Na/solute_symporter"/>
</dbReference>
<evidence type="ECO:0000256" key="14">
    <source>
        <dbReference type="SAM" id="SignalP"/>
    </source>
</evidence>
<protein>
    <submittedName>
        <fullName evidence="15">Cation acetate symporter</fullName>
    </submittedName>
</protein>
<feature type="chain" id="PRO_5045174381" evidence="14">
    <location>
        <begin position="25"/>
        <end position="564"/>
    </location>
</feature>
<keyword evidence="8" id="KW-0915">Sodium</keyword>
<feature type="transmembrane region" description="Helical" evidence="13">
    <location>
        <begin position="218"/>
        <end position="238"/>
    </location>
</feature>
<comment type="similarity">
    <text evidence="2 12">Belongs to the sodium:solute symporter (SSF) (TC 2.A.21) family.</text>
</comment>
<feature type="transmembrane region" description="Helical" evidence="13">
    <location>
        <begin position="110"/>
        <end position="128"/>
    </location>
</feature>
<feature type="transmembrane region" description="Helical" evidence="13">
    <location>
        <begin position="418"/>
        <end position="438"/>
    </location>
</feature>
<accession>A0ABT9DWT7</accession>
<keyword evidence="7 13" id="KW-1133">Transmembrane helix</keyword>
<evidence type="ECO:0000256" key="7">
    <source>
        <dbReference type="ARBA" id="ARBA00022989"/>
    </source>
</evidence>
<dbReference type="PANTHER" id="PTHR48086">
    <property type="entry name" value="SODIUM/PROLINE SYMPORTER-RELATED"/>
    <property type="match status" value="1"/>
</dbReference>
<evidence type="ECO:0000256" key="6">
    <source>
        <dbReference type="ARBA" id="ARBA00022847"/>
    </source>
</evidence>
<evidence type="ECO:0000256" key="13">
    <source>
        <dbReference type="SAM" id="Phobius"/>
    </source>
</evidence>
<evidence type="ECO:0000256" key="4">
    <source>
        <dbReference type="ARBA" id="ARBA00022475"/>
    </source>
</evidence>
<sequence length="564" mass="59296">MRRLPLALGAGLLGYLGTHAIAWAAGAVDGDVQKQSLNIAAIAMFFLFVLGTLFITYRAAAGSKSAADFYAAGGGITGFQNGLAIAGDYMSAASFLGISGLVFASGFDGLIYSIGFLVGWPIVLFLIAERLRNLGKFTFADVASFRLDQTQIRILSATGTLVVVAFYLIAQMVGAGKLIQLLFGLDYLYAVVIVGALMIVYVAFGGMKATTWVQIIKACLLLGGATFMAFMVMLHFGFSPEAMFAEAVRVHPRGDAIMAPGQMVADPVSAISLGLALMFGTAGLPHILMRFFTVSDAKAARKSVFYATGLIAYFYILTFIIGFGAITFLMVDPAYYTVGADGAYNKIAGLLGGTNMAAVHLANAVGGSFFLGFISAVAFATILAVVAGLTLAGASAVSHDLYAEVFARGRASEKSEVNLSKAAAVVIGIVAIVLGYIFENQNVAFMVGLAFAVAASCNFPVLLMSTMWKGCTTRGAMWGGFLGLASAVVMVVLSKAVWVQTFGNKTALFPYDNPAIFSMTIAFVGIWAFSKLDASQRAKEELASYDAQYVRSETGIGAASAHIH</sequence>
<dbReference type="Proteomes" id="UP001243009">
    <property type="component" value="Unassembled WGS sequence"/>
</dbReference>
<evidence type="ECO:0000256" key="12">
    <source>
        <dbReference type="RuleBase" id="RU362091"/>
    </source>
</evidence>
<feature type="transmembrane region" description="Helical" evidence="13">
    <location>
        <begin position="270"/>
        <end position="292"/>
    </location>
</feature>
<dbReference type="PROSITE" id="PS50283">
    <property type="entry name" value="NA_SOLUT_SYMP_3"/>
    <property type="match status" value="1"/>
</dbReference>
<keyword evidence="16" id="KW-1185">Reference proteome</keyword>